<reference evidence="1 2" key="1">
    <citation type="submission" date="2013-12" db="EMBL/GenBank/DDBJ databases">
        <title>Improved hybrid genome assemblies of Bacteroides xylanisolvens SD CC 1b and Bacteroides xylanisolvens SD CC 2a using Illumina and 454 Sequencing.</title>
        <authorList>
            <person name="Ramaraj T."/>
            <person name="Sundararajan A."/>
            <person name="Mudge J."/>
            <person name="Schilkey F.D."/>
            <person name="Delvecchio V."/>
            <person name="Donlon M."/>
            <person name="Ziemer C."/>
        </authorList>
    </citation>
    <scope>NUCLEOTIDE SEQUENCE [LARGE SCALE GENOMIC DNA]</scope>
</reference>
<protein>
    <submittedName>
        <fullName evidence="1">Uncharacterized protein</fullName>
    </submittedName>
</protein>
<dbReference type="EMBL" id="CBXG010000049">
    <property type="protein sequence ID" value="CDM06913.1"/>
    <property type="molecule type" value="Genomic_DNA"/>
</dbReference>
<evidence type="ECO:0000313" key="2">
    <source>
        <dbReference type="Proteomes" id="UP000019380"/>
    </source>
</evidence>
<organism evidence="1 2">
    <name type="scientific">Bacteroides xylanisolvens SD CC 1b</name>
    <dbReference type="NCBI Taxonomy" id="702447"/>
    <lineage>
        <taxon>Bacteria</taxon>
        <taxon>Pseudomonadati</taxon>
        <taxon>Bacteroidota</taxon>
        <taxon>Bacteroidia</taxon>
        <taxon>Bacteroidales</taxon>
        <taxon>Bacteroidaceae</taxon>
        <taxon>Bacteroides</taxon>
    </lineage>
</organism>
<proteinExistence type="predicted"/>
<name>W6PAS8_9BACE</name>
<dbReference type="Proteomes" id="UP000019380">
    <property type="component" value="Unassembled WGS sequence"/>
</dbReference>
<evidence type="ECO:0000313" key="1">
    <source>
        <dbReference type="EMBL" id="CDM06913.1"/>
    </source>
</evidence>
<sequence>MFVANVTYYFEIFSWNLKKMRGEIYSGTDYTDYAVALW</sequence>
<dbReference type="AlphaFoldDB" id="W6PAS8"/>
<comment type="caution">
    <text evidence="1">The sequence shown here is derived from an EMBL/GenBank/DDBJ whole genome shotgun (WGS) entry which is preliminary data.</text>
</comment>
<gene>
    <name evidence="1" type="ORF">BN890_45310</name>
</gene>
<accession>W6PAS8</accession>